<evidence type="ECO:0000256" key="1">
    <source>
        <dbReference type="SAM" id="Phobius"/>
    </source>
</evidence>
<keyword evidence="3" id="KW-1185">Reference proteome</keyword>
<protein>
    <submittedName>
        <fullName evidence="2">DUF1109 family protein</fullName>
    </submittedName>
</protein>
<feature type="transmembrane region" description="Helical" evidence="1">
    <location>
        <begin position="169"/>
        <end position="195"/>
    </location>
</feature>
<name>A0ABS3DPA3_9BACT</name>
<comment type="caution">
    <text evidence="2">The sequence shown here is derived from an EMBL/GenBank/DDBJ whole genome shotgun (WGS) entry which is preliminary data.</text>
</comment>
<keyword evidence="1" id="KW-0472">Membrane</keyword>
<dbReference type="Proteomes" id="UP000664052">
    <property type="component" value="Unassembled WGS sequence"/>
</dbReference>
<feature type="transmembrane region" description="Helical" evidence="1">
    <location>
        <begin position="81"/>
        <end position="100"/>
    </location>
</feature>
<feature type="transmembrane region" description="Helical" evidence="1">
    <location>
        <begin position="202"/>
        <end position="222"/>
    </location>
</feature>
<dbReference type="EMBL" id="JAFIMU010000017">
    <property type="protein sequence ID" value="MBN8233154.1"/>
    <property type="molecule type" value="Genomic_DNA"/>
</dbReference>
<sequence>MTPECERVLDCLDGPLPPELASHAAGCADCRALLDGFQVLAPPAAAPPPVPIDEAKLEQTRRQSLTELAAQPVPTPWWKEVAVLLGTYLGVGVVGLLVVGRHGLMLNAASPWVVALVALLIVVGVGGGAMVALAPRQRTWPFTLVAVGALVVALAQLTGRSGVQVRPFLAGTLGCMGAEVALSVVPVALALVLLCRSAFQPVRALAAGLSSVGVGMLVLHMHCPDGTAAHLMLGHLLPWIVLAGVAVFIRSRLPSRSFAP</sequence>
<feature type="transmembrane region" description="Helical" evidence="1">
    <location>
        <begin position="112"/>
        <end position="133"/>
    </location>
</feature>
<keyword evidence="1" id="KW-1133">Transmembrane helix</keyword>
<evidence type="ECO:0000313" key="2">
    <source>
        <dbReference type="EMBL" id="MBN8233154.1"/>
    </source>
</evidence>
<feature type="transmembrane region" description="Helical" evidence="1">
    <location>
        <begin position="228"/>
        <end position="249"/>
    </location>
</feature>
<organism evidence="2 3">
    <name type="scientific">Corallococcus macrosporus</name>
    <dbReference type="NCBI Taxonomy" id="35"/>
    <lineage>
        <taxon>Bacteria</taxon>
        <taxon>Pseudomonadati</taxon>
        <taxon>Myxococcota</taxon>
        <taxon>Myxococcia</taxon>
        <taxon>Myxococcales</taxon>
        <taxon>Cystobacterineae</taxon>
        <taxon>Myxococcaceae</taxon>
        <taxon>Corallococcus</taxon>
    </lineage>
</organism>
<dbReference type="RefSeq" id="WP_207057690.1">
    <property type="nucleotide sequence ID" value="NZ_JAFIMU010000017.1"/>
</dbReference>
<keyword evidence="1" id="KW-0812">Transmembrane</keyword>
<evidence type="ECO:0000313" key="3">
    <source>
        <dbReference type="Proteomes" id="UP000664052"/>
    </source>
</evidence>
<feature type="transmembrane region" description="Helical" evidence="1">
    <location>
        <begin position="140"/>
        <end position="157"/>
    </location>
</feature>
<accession>A0ABS3DPA3</accession>
<reference evidence="2 3" key="1">
    <citation type="submission" date="2021-02" db="EMBL/GenBank/DDBJ databases">
        <title>De Novo genome assembly of isolated myxobacteria.</title>
        <authorList>
            <person name="Stevens D.C."/>
        </authorList>
    </citation>
    <scope>NUCLEOTIDE SEQUENCE [LARGE SCALE GENOMIC DNA]</scope>
    <source>
        <strain evidence="2 3">ATCC 29039</strain>
    </source>
</reference>
<gene>
    <name evidence="2" type="ORF">JYK02_37135</name>
</gene>
<proteinExistence type="predicted"/>